<dbReference type="Proteomes" id="UP001160390">
    <property type="component" value="Unassembled WGS sequence"/>
</dbReference>
<keyword evidence="7" id="KW-0496">Mitochondrion</keyword>
<feature type="region of interest" description="Disordered" evidence="11">
    <location>
        <begin position="812"/>
        <end position="851"/>
    </location>
</feature>
<evidence type="ECO:0000256" key="4">
    <source>
        <dbReference type="ARBA" id="ARBA00022723"/>
    </source>
</evidence>
<dbReference type="Pfam" id="PF00412">
    <property type="entry name" value="LIM"/>
    <property type="match status" value="1"/>
</dbReference>
<dbReference type="GO" id="GO:0005739">
    <property type="term" value="C:mitochondrion"/>
    <property type="evidence" value="ECO:0007669"/>
    <property type="project" value="UniProtKB-SubCell"/>
</dbReference>
<feature type="region of interest" description="Disordered" evidence="11">
    <location>
        <begin position="647"/>
        <end position="682"/>
    </location>
</feature>
<dbReference type="InterPro" id="IPR052374">
    <property type="entry name" value="SERAC1"/>
</dbReference>
<keyword evidence="8" id="KW-0472">Membrane</keyword>
<evidence type="ECO:0000256" key="9">
    <source>
        <dbReference type="PROSITE-ProRule" id="PRU00125"/>
    </source>
</evidence>
<dbReference type="GO" id="GO:0005783">
    <property type="term" value="C:endoplasmic reticulum"/>
    <property type="evidence" value="ECO:0007669"/>
    <property type="project" value="UniProtKB-SubCell"/>
</dbReference>
<keyword evidence="9" id="KW-0440">LIM domain</keyword>
<dbReference type="PROSITE" id="PS50023">
    <property type="entry name" value="LIM_DOMAIN_2"/>
    <property type="match status" value="1"/>
</dbReference>
<dbReference type="SUPFAM" id="SSF53474">
    <property type="entry name" value="alpha/beta-Hydrolases"/>
    <property type="match status" value="1"/>
</dbReference>
<sequence>MLRRICRNHGLSNAPEWHIPEFALTRQQPLRQVYPDPETLSGPTSTRVDIVAVHGLNPRSRDDTEHAWNTWRNRASGRLWLRDDLPQSTPDARIFIYEYNATAVYGKDKSTFVEKSNELLEAVRAERDDEERPILFLAHSMGGLLVKQALINASMNPKYRMIKDMTKGIAFFATPHHGGDMTLVSLGSIATKIARTAGLQQGDDVLETLKSGSIFSDVMHEHWRHQMVEYNIVSFWGALDTVVPGKSTKLGMSGDREHIVKLNADHKGVCKFGRSQVDEDNLGIVRRNVQDIYDAALQEGEQAPSISLGLVGIGSQNTCQAGTWHGVTTPTEMNSLNLSMSINGLRAATEHLCSLIQSFSASWNSTNRLRDCRQEITLVGIGLRSFERYLQRLDRVDPQRKKLIQVDDLVITFSDAIMVFSEFEELLQRLKTMKNAGVRIIWVHYFKIFQQHLERIQRLKESLKLMLTIVECDTNIEAHENRERLQELVETVLNENQVLRSKLSLLEDRFDARSTFTRDADESSETATIRHSDGATPFRDSARPLNNSNRISFAFENILQQSWVYKRNERNDCDQSFITTTTDARSRTWSIFSGISMANISILSVIAMPITLIDINNGHYYGVKSRLMDSAPIADNEAYMSDNRQALPHQPEHPEIQVSSRFSELTVDEDRTEDEDSDGTLSDEAVDEEIFPCKGCGELLEEGKAYELAGNRWHVGCFRCQTCRVLLDPDSNLLLLGNGSLICNECVYECNACGNKIENLAILTGDQAFCATCFRCRNCKLQIKNLRYARTSQGIFCSDCHEKLMARRRRKAATANSGSERVWEGKALPPLPENPPIEWRYSDSTKGEEKV</sequence>
<evidence type="ECO:0000256" key="8">
    <source>
        <dbReference type="ARBA" id="ARBA00023136"/>
    </source>
</evidence>
<protein>
    <recommendedName>
        <fullName evidence="12">LIM zinc-binding domain-containing protein</fullName>
    </recommendedName>
</protein>
<dbReference type="GO" id="GO:0030695">
    <property type="term" value="F:GTPase regulator activity"/>
    <property type="evidence" value="ECO:0007669"/>
    <property type="project" value="UniProtKB-ARBA"/>
</dbReference>
<keyword evidence="10" id="KW-0175">Coiled coil</keyword>
<evidence type="ECO:0000256" key="7">
    <source>
        <dbReference type="ARBA" id="ARBA00023128"/>
    </source>
</evidence>
<name>A0AA35QEV7_9HYPO</name>
<reference evidence="13" key="1">
    <citation type="submission" date="2023-01" db="EMBL/GenBank/DDBJ databases">
        <authorList>
            <person name="Piombo E."/>
        </authorList>
    </citation>
    <scope>NUCLEOTIDE SEQUENCE</scope>
</reference>
<evidence type="ECO:0000256" key="6">
    <source>
        <dbReference type="ARBA" id="ARBA00022833"/>
    </source>
</evidence>
<proteinExistence type="predicted"/>
<feature type="compositionally biased region" description="Basic and acidic residues" evidence="11">
    <location>
        <begin position="840"/>
        <end position="851"/>
    </location>
</feature>
<evidence type="ECO:0000256" key="1">
    <source>
        <dbReference type="ARBA" id="ARBA00004173"/>
    </source>
</evidence>
<organism evidence="13 14">
    <name type="scientific">Clonostachys chloroleuca</name>
    <dbReference type="NCBI Taxonomy" id="1926264"/>
    <lineage>
        <taxon>Eukaryota</taxon>
        <taxon>Fungi</taxon>
        <taxon>Dikarya</taxon>
        <taxon>Ascomycota</taxon>
        <taxon>Pezizomycotina</taxon>
        <taxon>Sordariomycetes</taxon>
        <taxon>Hypocreomycetidae</taxon>
        <taxon>Hypocreales</taxon>
        <taxon>Bionectriaceae</taxon>
        <taxon>Clonostachys</taxon>
    </lineage>
</organism>
<evidence type="ECO:0000313" key="14">
    <source>
        <dbReference type="Proteomes" id="UP001160390"/>
    </source>
</evidence>
<dbReference type="Gene3D" id="3.40.50.1820">
    <property type="entry name" value="alpha/beta hydrolase"/>
    <property type="match status" value="1"/>
</dbReference>
<feature type="compositionally biased region" description="Acidic residues" evidence="11">
    <location>
        <begin position="666"/>
        <end position="678"/>
    </location>
</feature>
<evidence type="ECO:0000256" key="5">
    <source>
        <dbReference type="ARBA" id="ARBA00022824"/>
    </source>
</evidence>
<evidence type="ECO:0000259" key="12">
    <source>
        <dbReference type="PROSITE" id="PS50023"/>
    </source>
</evidence>
<dbReference type="PANTHER" id="PTHR48182:SF2">
    <property type="entry name" value="PROTEIN SERAC1"/>
    <property type="match status" value="1"/>
</dbReference>
<evidence type="ECO:0000256" key="3">
    <source>
        <dbReference type="ARBA" id="ARBA00004370"/>
    </source>
</evidence>
<dbReference type="GO" id="GO:0016020">
    <property type="term" value="C:membrane"/>
    <property type="evidence" value="ECO:0007669"/>
    <property type="project" value="UniProtKB-SubCell"/>
</dbReference>
<evidence type="ECO:0000313" key="13">
    <source>
        <dbReference type="EMBL" id="CAI6100640.1"/>
    </source>
</evidence>
<evidence type="ECO:0000256" key="11">
    <source>
        <dbReference type="SAM" id="MobiDB-lite"/>
    </source>
</evidence>
<evidence type="ECO:0000256" key="2">
    <source>
        <dbReference type="ARBA" id="ARBA00004240"/>
    </source>
</evidence>
<keyword evidence="4 9" id="KW-0479">Metal-binding</keyword>
<keyword evidence="6 9" id="KW-0862">Zinc</keyword>
<dbReference type="CDD" id="cd09395">
    <property type="entry name" value="LIM2_Rga"/>
    <property type="match status" value="1"/>
</dbReference>
<accession>A0AA35QEV7</accession>
<keyword evidence="14" id="KW-1185">Reference proteome</keyword>
<keyword evidence="5" id="KW-0256">Endoplasmic reticulum</keyword>
<comment type="subcellular location">
    <subcellularLocation>
        <location evidence="2">Endoplasmic reticulum</location>
    </subcellularLocation>
    <subcellularLocation>
        <location evidence="3">Membrane</location>
    </subcellularLocation>
    <subcellularLocation>
        <location evidence="1">Mitochondrion</location>
    </subcellularLocation>
</comment>
<dbReference type="InterPro" id="IPR001781">
    <property type="entry name" value="Znf_LIM"/>
</dbReference>
<dbReference type="PANTHER" id="PTHR48182">
    <property type="entry name" value="PROTEIN SERAC1"/>
    <property type="match status" value="1"/>
</dbReference>
<comment type="caution">
    <text evidence="13">The sequence shown here is derived from an EMBL/GenBank/DDBJ whole genome shotgun (WGS) entry which is preliminary data.</text>
</comment>
<feature type="coiled-coil region" evidence="10">
    <location>
        <begin position="475"/>
        <end position="509"/>
    </location>
</feature>
<dbReference type="GO" id="GO:0046872">
    <property type="term" value="F:metal ion binding"/>
    <property type="evidence" value="ECO:0007669"/>
    <property type="project" value="UniProtKB-KW"/>
</dbReference>
<dbReference type="PROSITE" id="PS00478">
    <property type="entry name" value="LIM_DOMAIN_1"/>
    <property type="match status" value="1"/>
</dbReference>
<feature type="domain" description="LIM zinc-binding" evidence="12">
    <location>
        <begin position="691"/>
        <end position="753"/>
    </location>
</feature>
<feature type="region of interest" description="Disordered" evidence="11">
    <location>
        <begin position="521"/>
        <end position="541"/>
    </location>
</feature>
<dbReference type="EMBL" id="CABFNP030001353">
    <property type="protein sequence ID" value="CAI6100640.1"/>
    <property type="molecule type" value="Genomic_DNA"/>
</dbReference>
<dbReference type="Gene3D" id="2.10.110.10">
    <property type="entry name" value="Cysteine Rich Protein"/>
    <property type="match status" value="2"/>
</dbReference>
<gene>
    <name evidence="13" type="ORF">CCHLO57077_00006687</name>
</gene>
<dbReference type="InterPro" id="IPR029058">
    <property type="entry name" value="AB_hydrolase_fold"/>
</dbReference>
<dbReference type="SMART" id="SM00132">
    <property type="entry name" value="LIM"/>
    <property type="match status" value="2"/>
</dbReference>
<dbReference type="AlphaFoldDB" id="A0AA35QEV7"/>
<evidence type="ECO:0000256" key="10">
    <source>
        <dbReference type="SAM" id="Coils"/>
    </source>
</evidence>